<name>A0ABQ6LP64_9RHOB</name>
<dbReference type="RefSeq" id="WP_285671382.1">
    <property type="nucleotide sequence ID" value="NZ_BSYI01000011.1"/>
</dbReference>
<sequence>MSGARRIARGYVDRDGAEPALDLTAGRTRLAESRMACDMVTALAERRLPVMPGRDAGPVSLARGPVALDVVEVEGRRQTVARRTGRGLRALTPPQRDVAAAYAGLAERVASVSRDQEGGGGRGGSSDGGAATRVEWAELLRACHRAIGAEAVAVSARGQADRAARGAVPVLELVDRVCVDGWALCDVLAAHGLPRTRTAKAALSAALGAAMDRLGALL</sequence>
<dbReference type="EMBL" id="BSYI01000011">
    <property type="protein sequence ID" value="GMG82598.1"/>
    <property type="molecule type" value="Genomic_DNA"/>
</dbReference>
<dbReference type="Proteomes" id="UP001239909">
    <property type="component" value="Unassembled WGS sequence"/>
</dbReference>
<proteinExistence type="predicted"/>
<protein>
    <submittedName>
        <fullName evidence="1">Uncharacterized protein</fullName>
    </submittedName>
</protein>
<accession>A0ABQ6LP64</accession>
<evidence type="ECO:0000313" key="1">
    <source>
        <dbReference type="EMBL" id="GMG82598.1"/>
    </source>
</evidence>
<gene>
    <name evidence="1" type="ORF">LNKW23_18110</name>
</gene>
<comment type="caution">
    <text evidence="1">The sequence shown here is derived from an EMBL/GenBank/DDBJ whole genome shotgun (WGS) entry which is preliminary data.</text>
</comment>
<reference evidence="1 2" key="1">
    <citation type="submission" date="2023-04" db="EMBL/GenBank/DDBJ databases">
        <title>Marinoamorphus aggregata gen. nov., sp. Nov., isolate from tissue of brittle star Ophioplocus japonicus.</title>
        <authorList>
            <person name="Kawano K."/>
            <person name="Sawayama S."/>
            <person name="Nakagawa S."/>
        </authorList>
    </citation>
    <scope>NUCLEOTIDE SEQUENCE [LARGE SCALE GENOMIC DNA]</scope>
    <source>
        <strain evidence="1 2">NKW23</strain>
    </source>
</reference>
<evidence type="ECO:0000313" key="2">
    <source>
        <dbReference type="Proteomes" id="UP001239909"/>
    </source>
</evidence>
<keyword evidence="2" id="KW-1185">Reference proteome</keyword>
<organism evidence="1 2">
    <name type="scientific">Paralimibaculum aggregatum</name>
    <dbReference type="NCBI Taxonomy" id="3036245"/>
    <lineage>
        <taxon>Bacteria</taxon>
        <taxon>Pseudomonadati</taxon>
        <taxon>Pseudomonadota</taxon>
        <taxon>Alphaproteobacteria</taxon>
        <taxon>Rhodobacterales</taxon>
        <taxon>Paracoccaceae</taxon>
        <taxon>Paralimibaculum</taxon>
    </lineage>
</organism>